<dbReference type="Gene3D" id="3.30.830.10">
    <property type="entry name" value="Metalloenzyme, LuxS/M16 peptidase-like"/>
    <property type="match status" value="2"/>
</dbReference>
<dbReference type="GO" id="GO:0046872">
    <property type="term" value="F:metal ion binding"/>
    <property type="evidence" value="ECO:0007669"/>
    <property type="project" value="InterPro"/>
</dbReference>
<evidence type="ECO:0000256" key="4">
    <source>
        <dbReference type="ARBA" id="ARBA00022833"/>
    </source>
</evidence>
<dbReference type="GO" id="GO:0006508">
    <property type="term" value="P:proteolysis"/>
    <property type="evidence" value="ECO:0007669"/>
    <property type="project" value="UniProtKB-KW"/>
</dbReference>
<sequence>MQGTRIRLMVGGLLLAAASGNVQAEALQPDPAWQQGKLDNGFTWQLLATPQRPSDRVEMRLVVNTGSLSESAQQVGFAHLLPRLALIRSQSFTPAQLQSLWQQGVDNERPLPPAITSYDFTLYSLSLPNNRPDLIKEAFAWLSDTSGKLAISEQTVNAALNLPNDPIATFPQNVQDTWWRYRLKGSSLLGHDPGQPVNRPVDAEKLKQFYKQWYTPDAMTLYVVGNVDSRSLVAQISKTFSSLESKRQTPSSIAMLAPLPPQPVNLMSEQATQDTLSLMWDTPWHPIQDSRALSRYWRSDLAREALFWHMQQALEKSSQKNMKLGFDCRVQYQRAQCAIHLNTPTENLNSGMTFIANELASIRTNGLSQAEFDGLMAQKNDQLSKLFATYARTDTDVLMSQRLRSQQSGVVDIAPEQYQKLRQTFLSGLTLADLNQELKQQLSQDTTLVLVQPKGEPEVSVQSLQKSYNSIMTPSTPMAAPEEVKPEAAPGVASEGTTPEGTTPEGTPPEGSAAQ</sequence>
<dbReference type="EMBL" id="JAUEHU010000004">
    <property type="protein sequence ID" value="MDN0086838.1"/>
    <property type="molecule type" value="Genomic_DNA"/>
</dbReference>
<comment type="caution">
    <text evidence="10">The sequence shown here is derived from an EMBL/GenBank/DDBJ whole genome shotgun (WGS) entry which is preliminary data.</text>
</comment>
<protein>
    <submittedName>
        <fullName evidence="10">Pitrilysin family protein</fullName>
    </submittedName>
</protein>
<dbReference type="SUPFAM" id="SSF63411">
    <property type="entry name" value="LuxS/MPP-like metallohydrolase"/>
    <property type="match status" value="2"/>
</dbReference>
<feature type="compositionally biased region" description="Low complexity" evidence="6">
    <location>
        <begin position="487"/>
        <end position="515"/>
    </location>
</feature>
<evidence type="ECO:0000256" key="5">
    <source>
        <dbReference type="ARBA" id="ARBA00023049"/>
    </source>
</evidence>
<evidence type="ECO:0000313" key="10">
    <source>
        <dbReference type="EMBL" id="MDN0086838.1"/>
    </source>
</evidence>
<dbReference type="Pfam" id="PF05193">
    <property type="entry name" value="Peptidase_M16_C"/>
    <property type="match status" value="1"/>
</dbReference>
<evidence type="ECO:0000256" key="1">
    <source>
        <dbReference type="ARBA" id="ARBA00007261"/>
    </source>
</evidence>
<evidence type="ECO:0000256" key="6">
    <source>
        <dbReference type="SAM" id="MobiDB-lite"/>
    </source>
</evidence>
<feature type="domain" description="Peptidase M16 C-terminal" evidence="9">
    <location>
        <begin position="201"/>
        <end position="378"/>
    </location>
</feature>
<feature type="domain" description="Peptidase M16 N-terminal" evidence="8">
    <location>
        <begin position="50"/>
        <end position="162"/>
    </location>
</feature>
<dbReference type="RefSeq" id="WP_289817713.1">
    <property type="nucleotide sequence ID" value="NZ_JAUEHU010000004.1"/>
</dbReference>
<feature type="signal peptide" evidence="7">
    <location>
        <begin position="1"/>
        <end position="24"/>
    </location>
</feature>
<dbReference type="PANTHER" id="PTHR43690:SF17">
    <property type="entry name" value="PROTEIN YHJJ"/>
    <property type="match status" value="1"/>
</dbReference>
<gene>
    <name evidence="10" type="ORF">QVN42_05395</name>
</gene>
<feature type="chain" id="PRO_5043745480" evidence="7">
    <location>
        <begin position="25"/>
        <end position="515"/>
    </location>
</feature>
<proteinExistence type="inferred from homology"/>
<evidence type="ECO:0000259" key="8">
    <source>
        <dbReference type="Pfam" id="PF00675"/>
    </source>
</evidence>
<dbReference type="Proteomes" id="UP001167864">
    <property type="component" value="Unassembled WGS sequence"/>
</dbReference>
<keyword evidence="7" id="KW-0732">Signal</keyword>
<keyword evidence="3" id="KW-0378">Hydrolase</keyword>
<dbReference type="PANTHER" id="PTHR43690">
    <property type="entry name" value="NARDILYSIN"/>
    <property type="match status" value="1"/>
</dbReference>
<evidence type="ECO:0000256" key="2">
    <source>
        <dbReference type="ARBA" id="ARBA00022670"/>
    </source>
</evidence>
<dbReference type="InterPro" id="IPR011249">
    <property type="entry name" value="Metalloenz_LuxS/M16"/>
</dbReference>
<reference evidence="10" key="1">
    <citation type="submission" date="2023-06" db="EMBL/GenBank/DDBJ databases">
        <authorList>
            <person name="Polev D.E."/>
            <person name="Saitova A.T."/>
            <person name="Bogumilchik E.A."/>
            <person name="Kokorina G.I."/>
            <person name="Voskresenskaia E.A."/>
        </authorList>
    </citation>
    <scope>NUCLEOTIDE SEQUENCE</scope>
    <source>
        <strain evidence="10">2145 StPb PI</strain>
    </source>
</reference>
<comment type="similarity">
    <text evidence="1">Belongs to the peptidase M16 family.</text>
</comment>
<keyword evidence="2" id="KW-0645">Protease</keyword>
<accession>A0AAW7JXB8</accession>
<organism evidence="10 11">
    <name type="scientific">Yersinia nurmii</name>
    <dbReference type="NCBI Taxonomy" id="685706"/>
    <lineage>
        <taxon>Bacteria</taxon>
        <taxon>Pseudomonadati</taxon>
        <taxon>Pseudomonadota</taxon>
        <taxon>Gammaproteobacteria</taxon>
        <taxon>Enterobacterales</taxon>
        <taxon>Yersiniaceae</taxon>
        <taxon>Yersinia</taxon>
    </lineage>
</organism>
<dbReference type="InterPro" id="IPR011765">
    <property type="entry name" value="Pept_M16_N"/>
</dbReference>
<dbReference type="Pfam" id="PF00675">
    <property type="entry name" value="Peptidase_M16"/>
    <property type="match status" value="1"/>
</dbReference>
<name>A0AAW7JXB8_9GAMM</name>
<feature type="region of interest" description="Disordered" evidence="6">
    <location>
        <begin position="471"/>
        <end position="515"/>
    </location>
</feature>
<evidence type="ECO:0000259" key="9">
    <source>
        <dbReference type="Pfam" id="PF05193"/>
    </source>
</evidence>
<evidence type="ECO:0000256" key="3">
    <source>
        <dbReference type="ARBA" id="ARBA00022801"/>
    </source>
</evidence>
<keyword evidence="5" id="KW-0482">Metalloprotease</keyword>
<evidence type="ECO:0000313" key="11">
    <source>
        <dbReference type="Proteomes" id="UP001167864"/>
    </source>
</evidence>
<keyword evidence="4" id="KW-0862">Zinc</keyword>
<dbReference type="GO" id="GO:0008237">
    <property type="term" value="F:metallopeptidase activity"/>
    <property type="evidence" value="ECO:0007669"/>
    <property type="project" value="UniProtKB-KW"/>
</dbReference>
<evidence type="ECO:0000256" key="7">
    <source>
        <dbReference type="SAM" id="SignalP"/>
    </source>
</evidence>
<dbReference type="InterPro" id="IPR007863">
    <property type="entry name" value="Peptidase_M16_C"/>
</dbReference>
<dbReference type="InterPro" id="IPR050626">
    <property type="entry name" value="Peptidase_M16"/>
</dbReference>
<dbReference type="AlphaFoldDB" id="A0AAW7JXB8"/>